<proteinExistence type="predicted"/>
<evidence type="ECO:0000313" key="1">
    <source>
        <dbReference type="EMBL" id="CDW41744.1"/>
    </source>
</evidence>
<dbReference type="AlphaFoldDB" id="A0A0K2UTZ9"/>
<dbReference type="EMBL" id="HACA01024383">
    <property type="protein sequence ID" value="CDW41744.1"/>
    <property type="molecule type" value="Transcribed_RNA"/>
</dbReference>
<feature type="non-terminal residue" evidence="1">
    <location>
        <position position="1"/>
    </location>
</feature>
<name>A0A0K2UTZ9_LEPSM</name>
<organism evidence="1">
    <name type="scientific">Lepeophtheirus salmonis</name>
    <name type="common">Salmon louse</name>
    <name type="synonym">Caligus salmonis</name>
    <dbReference type="NCBI Taxonomy" id="72036"/>
    <lineage>
        <taxon>Eukaryota</taxon>
        <taxon>Metazoa</taxon>
        <taxon>Ecdysozoa</taxon>
        <taxon>Arthropoda</taxon>
        <taxon>Crustacea</taxon>
        <taxon>Multicrustacea</taxon>
        <taxon>Hexanauplia</taxon>
        <taxon>Copepoda</taxon>
        <taxon>Siphonostomatoida</taxon>
        <taxon>Caligidae</taxon>
        <taxon>Lepeophtheirus</taxon>
    </lineage>
</organism>
<accession>A0A0K2UTZ9</accession>
<protein>
    <submittedName>
        <fullName evidence="1">Uncharacterized protein</fullName>
    </submittedName>
</protein>
<reference evidence="1" key="1">
    <citation type="submission" date="2014-05" db="EMBL/GenBank/DDBJ databases">
        <authorList>
            <person name="Chronopoulou M."/>
        </authorList>
    </citation>
    <scope>NUCLEOTIDE SEQUENCE</scope>
    <source>
        <tissue evidence="1">Whole organism</tissue>
    </source>
</reference>
<sequence length="47" mass="5510">NTNYTLVFRKEILQSNKWVTLPTIQPLRYTIGESKDTCYGEDTLQCQ</sequence>